<feature type="binding site" evidence="18">
    <location>
        <position position="375"/>
    </location>
    <ligand>
        <name>Mg(2+)</name>
        <dbReference type="ChEBI" id="CHEBI:18420"/>
        <label>1</label>
        <note>catalytic</note>
    </ligand>
</feature>
<dbReference type="EMBL" id="CAEY01000419">
    <property type="status" value="NOT_ANNOTATED_CDS"/>
    <property type="molecule type" value="Genomic_DNA"/>
</dbReference>
<keyword evidence="14" id="KW-0325">Glycoprotein</keyword>
<dbReference type="GO" id="GO:0007189">
    <property type="term" value="P:adenylate cyclase-activating G protein-coupled receptor signaling pathway"/>
    <property type="evidence" value="ECO:0007669"/>
    <property type="project" value="TreeGrafter"/>
</dbReference>
<name>T1KRW1_TETUR</name>
<dbReference type="InterPro" id="IPR029787">
    <property type="entry name" value="Nucleotide_cyclase"/>
</dbReference>
<reference evidence="24" key="2">
    <citation type="submission" date="2015-06" db="UniProtKB">
        <authorList>
            <consortium name="EnsemblMetazoa"/>
        </authorList>
    </citation>
    <scope>IDENTIFICATION</scope>
</reference>
<feature type="binding site" evidence="18">
    <location>
        <position position="419"/>
    </location>
    <ligand>
        <name>Mg(2+)</name>
        <dbReference type="ChEBI" id="CHEBI:18420"/>
        <label>1</label>
        <note>catalytic</note>
    </ligand>
</feature>
<evidence type="ECO:0000256" key="21">
    <source>
        <dbReference type="SAM" id="MobiDB-lite"/>
    </source>
</evidence>
<dbReference type="PANTHER" id="PTHR45627">
    <property type="entry name" value="ADENYLATE CYCLASE TYPE 1"/>
    <property type="match status" value="1"/>
</dbReference>
<feature type="region of interest" description="Disordered" evidence="21">
    <location>
        <begin position="812"/>
        <end position="867"/>
    </location>
</feature>
<comment type="similarity">
    <text evidence="16 19">Belongs to the adenylyl cyclase class-4/guanylyl cyclase family.</text>
</comment>
<feature type="binding site" evidence="17">
    <location>
        <position position="1011"/>
    </location>
    <ligand>
        <name>ATP</name>
        <dbReference type="ChEBI" id="CHEBI:30616"/>
    </ligand>
</feature>
<dbReference type="Pfam" id="PF00211">
    <property type="entry name" value="Guanylate_cyc"/>
    <property type="match status" value="2"/>
</dbReference>
<evidence type="ECO:0000256" key="22">
    <source>
        <dbReference type="SAM" id="Phobius"/>
    </source>
</evidence>
<proteinExistence type="inferred from homology"/>
<comment type="cofactor">
    <cofactor evidence="2">
        <name>Mn(2+)</name>
        <dbReference type="ChEBI" id="CHEBI:29035"/>
    </cofactor>
</comment>
<feature type="transmembrane region" description="Helical" evidence="22">
    <location>
        <begin position="242"/>
        <end position="261"/>
    </location>
</feature>
<evidence type="ECO:0000256" key="4">
    <source>
        <dbReference type="ARBA" id="ARBA00012201"/>
    </source>
</evidence>
<evidence type="ECO:0000256" key="3">
    <source>
        <dbReference type="ARBA" id="ARBA00004141"/>
    </source>
</evidence>
<feature type="transmembrane region" description="Helical" evidence="22">
    <location>
        <begin position="220"/>
        <end position="237"/>
    </location>
</feature>
<dbReference type="eggNOG" id="KOG3619">
    <property type="taxonomic scope" value="Eukaryota"/>
</dbReference>
<dbReference type="PROSITE" id="PS50125">
    <property type="entry name" value="GUANYLATE_CYCLASE_2"/>
    <property type="match status" value="2"/>
</dbReference>
<dbReference type="SUPFAM" id="SSF55073">
    <property type="entry name" value="Nucleotide cyclase"/>
    <property type="match status" value="2"/>
</dbReference>
<feature type="binding site" evidence="17">
    <location>
        <begin position="1086"/>
        <end position="1088"/>
    </location>
    <ligand>
        <name>ATP</name>
        <dbReference type="ChEBI" id="CHEBI:30616"/>
    </ligand>
</feature>
<evidence type="ECO:0000256" key="20">
    <source>
        <dbReference type="SAM" id="Coils"/>
    </source>
</evidence>
<feature type="transmembrane region" description="Helical" evidence="22">
    <location>
        <begin position="119"/>
        <end position="138"/>
    </location>
</feature>
<dbReference type="GO" id="GO:0035556">
    <property type="term" value="P:intracellular signal transduction"/>
    <property type="evidence" value="ECO:0007669"/>
    <property type="project" value="InterPro"/>
</dbReference>
<keyword evidence="18" id="KW-0464">Manganese</keyword>
<sequence>MMELRMTSPQTGLLATNGRPEYGKSECKSTIKRETTNGRDTSSLLLQREADLSIDQSGLQRYLPHCVQFAFADKGAEGLYREYYANEKRTDFTTLLSITLIVNLLLLSLYSIHYTPSKLPQLIVLLSTLVLTCLIYLWTCKWGIQSKPINYSTDPHHVTSSSPSSSTSSSTSTSSHSLSKRLLRKGGQQRMWTIVPFIVWLIFIAHIICDVTLFSQPRQPSDSLAFLLLYTFSIYVIYPLRLTIVCILSIAMASLHTIPLLTPSSSSSSFTITDNLLYYQIGANIILIIGINLLGLMSFFFYERQQRRAFLETCQSLEVKLVLEEESAEQERLLLSVLPKHVAAEIRQDLGSMVTGQFKKIYMSRHENVSILFADIVGFTAISSTCSAAELVKTLNELFARFDKLSDKYHQLRIKILGDCYYCISGAPEQRSDHAVLCVHMGLSMVEAIKSVREETKSCVDMRVGIHTGGVLAGVLGQKQWQFDVYSRDVELANKMESGGLPGRVHISEKTLSFLNGEFEVTNGDGASREEAIRLANVQTYFIVRVIKPYPEGTLDAIQQNKGDMTNQVNLGVGGDEGDGEDHECIIGSGGEIKNVAEYNARLRHELLNRDNAHNLSDHSYPISLTFRNPAYESQFRNTREITGSISLVSLPCTLACSFISYILIGPLTLTLFLVYFISVAILGPTSVASMSTIICKTCPKPLLALSKAVQAKSWVRLVIATSMILVWIVAHIIANISCNSSYQDDTINEDSDHCIPHYLVFFAILGMLAISSLQRISHVFKMTFILILGALQIAFNYTLLYQHFTDTTISSTHSASHSPTTTATTATLNQPSSLSSSSSSLSGSATIETDETSLASTSTSTSSTATTSSWLSQSSTLSIVTLIVAIALYLINRNCDSMARRLFLWQKEVDEQKKKVEDMRQKNEALVYNILPPHVAIHFLGRRKRDEELYSKSYEAVGVLFAAMPNFSDFYTEESVNNQGLECLRFLNEVISDYDALLEQDRFRDIIKIKTIGATYMAASGLNEEERDEAKSWQHLATLTDFALTLKETLNNINRESFNNFVLRMGINQGPITAGVIGARKPHFDMWGNTVNVASRMESTGKAGCIQVVEETAKILQEFGFIFEQRGLVSVKGKGKLMTYYLIGKK</sequence>
<keyword evidence="25" id="KW-1185">Reference proteome</keyword>
<feature type="transmembrane region" description="Helical" evidence="22">
    <location>
        <begin position="715"/>
        <end position="736"/>
    </location>
</feature>
<keyword evidence="11 22" id="KW-1133">Transmembrane helix</keyword>
<dbReference type="Pfam" id="PF16214">
    <property type="entry name" value="AC_N"/>
    <property type="match status" value="1"/>
</dbReference>
<evidence type="ECO:0000256" key="13">
    <source>
        <dbReference type="ARBA" id="ARBA00023136"/>
    </source>
</evidence>
<dbReference type="InterPro" id="IPR001054">
    <property type="entry name" value="A/G_cyclase"/>
</dbReference>
<keyword evidence="6 16" id="KW-0479">Metal-binding</keyword>
<keyword evidence="15 16" id="KW-0456">Lyase</keyword>
<evidence type="ECO:0000256" key="12">
    <source>
        <dbReference type="ARBA" id="ARBA00022998"/>
    </source>
</evidence>
<feature type="transmembrane region" description="Helical" evidence="22">
    <location>
        <begin position="756"/>
        <end position="774"/>
    </location>
</feature>
<feature type="transmembrane region" description="Helical" evidence="22">
    <location>
        <begin position="281"/>
        <end position="302"/>
    </location>
</feature>
<dbReference type="FunFam" id="3.30.70.1230:FF:000006">
    <property type="entry name" value="Adenylate cyclase"/>
    <property type="match status" value="1"/>
</dbReference>
<evidence type="ECO:0000256" key="14">
    <source>
        <dbReference type="ARBA" id="ARBA00023180"/>
    </source>
</evidence>
<evidence type="ECO:0000313" key="24">
    <source>
        <dbReference type="EnsemblMetazoa" id="tetur19g00910.1"/>
    </source>
</evidence>
<feature type="coiled-coil region" evidence="20">
    <location>
        <begin position="903"/>
        <end position="930"/>
    </location>
</feature>
<keyword evidence="5 22" id="KW-0812">Transmembrane</keyword>
<comment type="subcellular location">
    <subcellularLocation>
        <location evidence="3">Membrane</location>
        <topology evidence="3">Multi-pass membrane protein</topology>
    </subcellularLocation>
</comment>
<dbReference type="AlphaFoldDB" id="T1KRW1"/>
<accession>T1KRW1</accession>
<evidence type="ECO:0000256" key="9">
    <source>
        <dbReference type="ARBA" id="ARBA00022840"/>
    </source>
</evidence>
<feature type="domain" description="Guanylate cyclase" evidence="23">
    <location>
        <begin position="370"/>
        <end position="497"/>
    </location>
</feature>
<feature type="compositionally biased region" description="Low complexity" evidence="21">
    <location>
        <begin position="812"/>
        <end position="845"/>
    </location>
</feature>
<dbReference type="EnsemblMetazoa" id="tetur19g00910.1">
    <property type="protein sequence ID" value="tetur19g00910.1"/>
    <property type="gene ID" value="tetur19g00910"/>
</dbReference>
<feature type="transmembrane region" description="Helical" evidence="22">
    <location>
        <begin position="646"/>
        <end position="665"/>
    </location>
</feature>
<comment type="catalytic activity">
    <reaction evidence="1 16">
        <text>ATP = 3',5'-cyclic AMP + diphosphate</text>
        <dbReference type="Rhea" id="RHEA:15389"/>
        <dbReference type="ChEBI" id="CHEBI:30616"/>
        <dbReference type="ChEBI" id="CHEBI:33019"/>
        <dbReference type="ChEBI" id="CHEBI:58165"/>
        <dbReference type="EC" id="4.6.1.1"/>
    </reaction>
</comment>
<dbReference type="InterPro" id="IPR030672">
    <property type="entry name" value="Adcy"/>
</dbReference>
<keyword evidence="7" id="KW-0677">Repeat</keyword>
<organism evidence="24 25">
    <name type="scientific">Tetranychus urticae</name>
    <name type="common">Two-spotted spider mite</name>
    <dbReference type="NCBI Taxonomy" id="32264"/>
    <lineage>
        <taxon>Eukaryota</taxon>
        <taxon>Metazoa</taxon>
        <taxon>Ecdysozoa</taxon>
        <taxon>Arthropoda</taxon>
        <taxon>Chelicerata</taxon>
        <taxon>Arachnida</taxon>
        <taxon>Acari</taxon>
        <taxon>Acariformes</taxon>
        <taxon>Trombidiformes</taxon>
        <taxon>Prostigmata</taxon>
        <taxon>Eleutherengona</taxon>
        <taxon>Raphignathae</taxon>
        <taxon>Tetranychoidea</taxon>
        <taxon>Tetranychidae</taxon>
        <taxon>Tetranychus</taxon>
    </lineage>
</organism>
<evidence type="ECO:0000256" key="15">
    <source>
        <dbReference type="ARBA" id="ARBA00023239"/>
    </source>
</evidence>
<dbReference type="STRING" id="32264.T1KRW1"/>
<feature type="binding site" evidence="18">
    <location>
        <position position="376"/>
    </location>
    <ligand>
        <name>Mg(2+)</name>
        <dbReference type="ChEBI" id="CHEBI:18420"/>
        <label>2</label>
        <note>catalytic</note>
    </ligand>
</feature>
<dbReference type="Gene3D" id="3.30.70.1230">
    <property type="entry name" value="Nucleotide cyclase"/>
    <property type="match status" value="2"/>
</dbReference>
<protein>
    <recommendedName>
        <fullName evidence="4 16">adenylate cyclase</fullName>
        <ecNumber evidence="4 16">4.6.1.1</ecNumber>
    </recommendedName>
</protein>
<dbReference type="EC" id="4.6.1.1" evidence="4 16"/>
<dbReference type="HOGENOM" id="CLU_001072_2_4_1"/>
<feature type="transmembrane region" description="Helical" evidence="22">
    <location>
        <begin position="871"/>
        <end position="892"/>
    </location>
</feature>
<dbReference type="FunFam" id="3.30.70.1230:FF:000014">
    <property type="entry name" value="adenylate cyclase type 9"/>
    <property type="match status" value="1"/>
</dbReference>
<evidence type="ECO:0000259" key="23">
    <source>
        <dbReference type="PROSITE" id="PS50125"/>
    </source>
</evidence>
<evidence type="ECO:0000256" key="18">
    <source>
        <dbReference type="PIRSR" id="PIRSR039050-51"/>
    </source>
</evidence>
<evidence type="ECO:0000256" key="8">
    <source>
        <dbReference type="ARBA" id="ARBA00022741"/>
    </source>
</evidence>
<feature type="binding site" evidence="18">
    <location>
        <position position="419"/>
    </location>
    <ligand>
        <name>Mg(2+)</name>
        <dbReference type="ChEBI" id="CHEBI:18420"/>
        <label>2</label>
        <note>catalytic</note>
    </ligand>
</feature>
<dbReference type="InterPro" id="IPR018297">
    <property type="entry name" value="A/G_cyclase_CS"/>
</dbReference>
<keyword evidence="10 16" id="KW-0460">Magnesium</keyword>
<comment type="cofactor">
    <cofactor evidence="18">
        <name>Mg(2+)</name>
        <dbReference type="ChEBI" id="CHEBI:18420"/>
    </cofactor>
    <cofactor evidence="18">
        <name>Mn(2+)</name>
        <dbReference type="ChEBI" id="CHEBI:29035"/>
    </cofactor>
    <text evidence="18">Binds 2 magnesium ions per subunit. Is also active with manganese (in vitro).</text>
</comment>
<feature type="binding site" evidence="17">
    <location>
        <begin position="1093"/>
        <end position="1097"/>
    </location>
    <ligand>
        <name>ATP</name>
        <dbReference type="ChEBI" id="CHEBI:30616"/>
    </ligand>
</feature>
<feature type="binding site" evidence="18">
    <location>
        <position position="375"/>
    </location>
    <ligand>
        <name>Mg(2+)</name>
        <dbReference type="ChEBI" id="CHEBI:18420"/>
        <label>2</label>
        <note>catalytic</note>
    </ligand>
</feature>
<feature type="transmembrane region" description="Helical" evidence="22">
    <location>
        <begin position="92"/>
        <end position="113"/>
    </location>
</feature>
<feature type="transmembrane region" description="Helical" evidence="22">
    <location>
        <begin position="191"/>
        <end position="214"/>
    </location>
</feature>
<feature type="domain" description="Guanylate cyclase" evidence="23">
    <location>
        <begin position="959"/>
        <end position="1099"/>
    </location>
</feature>
<feature type="binding site" evidence="17">
    <location>
        <begin position="375"/>
        <end position="380"/>
    </location>
    <ligand>
        <name>ATP</name>
        <dbReference type="ChEBI" id="CHEBI:30616"/>
    </ligand>
</feature>
<keyword evidence="12 16" id="KW-0115">cAMP biosynthesis</keyword>
<dbReference type="GO" id="GO:0004016">
    <property type="term" value="F:adenylate cyclase activity"/>
    <property type="evidence" value="ECO:0007669"/>
    <property type="project" value="UniProtKB-EC"/>
</dbReference>
<dbReference type="GO" id="GO:0005524">
    <property type="term" value="F:ATP binding"/>
    <property type="evidence" value="ECO:0007669"/>
    <property type="project" value="UniProtKB-UniRule"/>
</dbReference>
<dbReference type="SMART" id="SM00044">
    <property type="entry name" value="CYCc"/>
    <property type="match status" value="2"/>
</dbReference>
<evidence type="ECO:0000256" key="19">
    <source>
        <dbReference type="RuleBase" id="RU000405"/>
    </source>
</evidence>
<keyword evidence="8 16" id="KW-0547">Nucleotide-binding</keyword>
<dbReference type="InterPro" id="IPR032628">
    <property type="entry name" value="AC_N"/>
</dbReference>
<evidence type="ECO:0000256" key="17">
    <source>
        <dbReference type="PIRSR" id="PIRSR039050-50"/>
    </source>
</evidence>
<evidence type="ECO:0000256" key="10">
    <source>
        <dbReference type="ARBA" id="ARBA00022842"/>
    </source>
</evidence>
<dbReference type="PROSITE" id="PS00452">
    <property type="entry name" value="GUANYLATE_CYCLASE_1"/>
    <property type="match status" value="1"/>
</dbReference>
<comment type="function">
    <text evidence="16">Catalyzes the formation of the signaling molecule cAMP in response to G-protein signaling.</text>
</comment>
<feature type="compositionally biased region" description="Low complexity" evidence="21">
    <location>
        <begin position="853"/>
        <end position="867"/>
    </location>
</feature>
<evidence type="ECO:0000256" key="7">
    <source>
        <dbReference type="ARBA" id="ARBA00022737"/>
    </source>
</evidence>
<dbReference type="GO" id="GO:0006171">
    <property type="term" value="P:cAMP biosynthetic process"/>
    <property type="evidence" value="ECO:0007669"/>
    <property type="project" value="UniProtKB-KW"/>
</dbReference>
<feature type="region of interest" description="Disordered" evidence="21">
    <location>
        <begin position="1"/>
        <end position="33"/>
    </location>
</feature>
<dbReference type="GO" id="GO:0046872">
    <property type="term" value="F:metal ion binding"/>
    <property type="evidence" value="ECO:0007669"/>
    <property type="project" value="UniProtKB-KW"/>
</dbReference>
<keyword evidence="13 16" id="KW-0472">Membrane</keyword>
<keyword evidence="9 16" id="KW-0067">ATP-binding</keyword>
<keyword evidence="20" id="KW-0175">Coiled coil</keyword>
<evidence type="ECO:0000256" key="16">
    <source>
        <dbReference type="PIRNR" id="PIRNR039050"/>
    </source>
</evidence>
<dbReference type="Proteomes" id="UP000015104">
    <property type="component" value="Unassembled WGS sequence"/>
</dbReference>
<dbReference type="GO" id="GO:0005886">
    <property type="term" value="C:plasma membrane"/>
    <property type="evidence" value="ECO:0007669"/>
    <property type="project" value="InterPro"/>
</dbReference>
<dbReference type="PIRSF" id="PIRSF039050">
    <property type="entry name" value="Ade_cyc"/>
    <property type="match status" value="1"/>
</dbReference>
<feature type="compositionally biased region" description="Basic and acidic residues" evidence="21">
    <location>
        <begin position="21"/>
        <end position="33"/>
    </location>
</feature>
<feature type="transmembrane region" description="Helical" evidence="22">
    <location>
        <begin position="786"/>
        <end position="805"/>
    </location>
</feature>
<dbReference type="PANTHER" id="PTHR45627:SF30">
    <property type="entry name" value="ADENYLATE CYCLASE TYPE 3"/>
    <property type="match status" value="1"/>
</dbReference>
<evidence type="ECO:0000256" key="11">
    <source>
        <dbReference type="ARBA" id="ARBA00022989"/>
    </source>
</evidence>
<evidence type="ECO:0000256" key="5">
    <source>
        <dbReference type="ARBA" id="ARBA00022692"/>
    </source>
</evidence>
<feature type="binding site" evidence="17">
    <location>
        <position position="1133"/>
    </location>
    <ligand>
        <name>ATP</name>
        <dbReference type="ChEBI" id="CHEBI:30616"/>
    </ligand>
</feature>
<evidence type="ECO:0000256" key="6">
    <source>
        <dbReference type="ARBA" id="ARBA00022723"/>
    </source>
</evidence>
<feature type="binding site" evidence="17">
    <location>
        <begin position="417"/>
        <end position="419"/>
    </location>
    <ligand>
        <name>ATP</name>
        <dbReference type="ChEBI" id="CHEBI:30616"/>
    </ligand>
</feature>
<evidence type="ECO:0000256" key="2">
    <source>
        <dbReference type="ARBA" id="ARBA00001936"/>
    </source>
</evidence>
<evidence type="ECO:0000313" key="25">
    <source>
        <dbReference type="Proteomes" id="UP000015104"/>
    </source>
</evidence>
<evidence type="ECO:0000256" key="1">
    <source>
        <dbReference type="ARBA" id="ARBA00001593"/>
    </source>
</evidence>
<feature type="transmembrane region" description="Helical" evidence="22">
    <location>
        <begin position="671"/>
        <end position="695"/>
    </location>
</feature>
<reference evidence="25" key="1">
    <citation type="submission" date="2011-08" db="EMBL/GenBank/DDBJ databases">
        <authorList>
            <person name="Rombauts S."/>
        </authorList>
    </citation>
    <scope>NUCLEOTIDE SEQUENCE</scope>
    <source>
        <strain evidence="25">London</strain>
    </source>
</reference>
<dbReference type="CDD" id="cd07302">
    <property type="entry name" value="CHD"/>
    <property type="match status" value="2"/>
</dbReference>
<feature type="binding site" evidence="17">
    <location>
        <position position="463"/>
    </location>
    <ligand>
        <name>ATP</name>
        <dbReference type="ChEBI" id="CHEBI:30616"/>
    </ligand>
</feature>